<dbReference type="PANTHER" id="PTHR43701">
    <property type="entry name" value="MEMBRANE TRANSPORTER PROTEIN MJ0441-RELATED"/>
    <property type="match status" value="1"/>
</dbReference>
<gene>
    <name evidence="7" type="ORF">FC83_GL001528</name>
</gene>
<evidence type="ECO:0000256" key="3">
    <source>
        <dbReference type="ARBA" id="ARBA00022692"/>
    </source>
</evidence>
<proteinExistence type="inferred from homology"/>
<feature type="transmembrane region" description="Helical" evidence="6">
    <location>
        <begin position="93"/>
        <end position="110"/>
    </location>
</feature>
<evidence type="ECO:0000256" key="2">
    <source>
        <dbReference type="ARBA" id="ARBA00009142"/>
    </source>
</evidence>
<reference evidence="7 8" key="1">
    <citation type="journal article" date="2015" name="Genome Announc.">
        <title>Expanding the biotechnology potential of lactobacilli through comparative genomics of 213 strains and associated genera.</title>
        <authorList>
            <person name="Sun Z."/>
            <person name="Harris H.M."/>
            <person name="McCann A."/>
            <person name="Guo C."/>
            <person name="Argimon S."/>
            <person name="Zhang W."/>
            <person name="Yang X."/>
            <person name="Jeffery I.B."/>
            <person name="Cooney J.C."/>
            <person name="Kagawa T.F."/>
            <person name="Liu W."/>
            <person name="Song Y."/>
            <person name="Salvetti E."/>
            <person name="Wrobel A."/>
            <person name="Rasinkangas P."/>
            <person name="Parkhill J."/>
            <person name="Rea M.C."/>
            <person name="O'Sullivan O."/>
            <person name="Ritari J."/>
            <person name="Douillard F.P."/>
            <person name="Paul Ross R."/>
            <person name="Yang R."/>
            <person name="Briner A.E."/>
            <person name="Felis G.E."/>
            <person name="de Vos W.M."/>
            <person name="Barrangou R."/>
            <person name="Klaenhammer T.R."/>
            <person name="Caufield P.W."/>
            <person name="Cui Y."/>
            <person name="Zhang H."/>
            <person name="O'Toole P.W."/>
        </authorList>
    </citation>
    <scope>NUCLEOTIDE SEQUENCE [LARGE SCALE GENOMIC DNA]</scope>
    <source>
        <strain evidence="7 8">DSM 18527</strain>
    </source>
</reference>
<evidence type="ECO:0000313" key="8">
    <source>
        <dbReference type="Proteomes" id="UP000051236"/>
    </source>
</evidence>
<dbReference type="GO" id="GO:0005886">
    <property type="term" value="C:plasma membrane"/>
    <property type="evidence" value="ECO:0007669"/>
    <property type="project" value="UniProtKB-SubCell"/>
</dbReference>
<comment type="similarity">
    <text evidence="2 6">Belongs to the 4-toluene sulfonate uptake permease (TSUP) (TC 2.A.102) family.</text>
</comment>
<dbReference type="STRING" id="1423734.FC83_GL001528"/>
<dbReference type="Pfam" id="PF01925">
    <property type="entry name" value="TauE"/>
    <property type="match status" value="1"/>
</dbReference>
<sequence length="255" mass="27230">MLVFVGIAAGILSSVVGMASLISYPFLLAIGLPPLYANVTNTAGLIFTGVGVGLGSRKELHGHGRDLLKILVLTITGSVFGSFLLLIAPASTFEHVVPFFIATAGVLLLMPSRRDRDEQIAKVGFGTKRQILPSWLRLILYGLSIFLVGAYTGYFGAAGGVIMLAIFSITSDEHFPVYNAIKNITLCASNMVGTVIYSFESHIYWHIAIPLGIGLAIGGYIGPAIVRRVPARPLKIVISLCAFGLAVDLFIKAFF</sequence>
<dbReference type="Proteomes" id="UP000051236">
    <property type="component" value="Unassembled WGS sequence"/>
</dbReference>
<dbReference type="InterPro" id="IPR002781">
    <property type="entry name" value="TM_pro_TauE-like"/>
</dbReference>
<dbReference type="PATRIC" id="fig|1423734.3.peg.1546"/>
<organism evidence="7 8">
    <name type="scientific">Agrilactobacillus composti DSM 18527 = JCM 14202</name>
    <dbReference type="NCBI Taxonomy" id="1423734"/>
    <lineage>
        <taxon>Bacteria</taxon>
        <taxon>Bacillati</taxon>
        <taxon>Bacillota</taxon>
        <taxon>Bacilli</taxon>
        <taxon>Lactobacillales</taxon>
        <taxon>Lactobacillaceae</taxon>
        <taxon>Agrilactobacillus</taxon>
    </lineage>
</organism>
<evidence type="ECO:0000256" key="1">
    <source>
        <dbReference type="ARBA" id="ARBA00004141"/>
    </source>
</evidence>
<feature type="transmembrane region" description="Helical" evidence="6">
    <location>
        <begin position="203"/>
        <end position="222"/>
    </location>
</feature>
<comment type="caution">
    <text evidence="7">The sequence shown here is derived from an EMBL/GenBank/DDBJ whole genome shotgun (WGS) entry which is preliminary data.</text>
</comment>
<keyword evidence="8" id="KW-1185">Reference proteome</keyword>
<keyword evidence="5 6" id="KW-0472">Membrane</keyword>
<evidence type="ECO:0000256" key="5">
    <source>
        <dbReference type="ARBA" id="ARBA00023136"/>
    </source>
</evidence>
<dbReference type="AlphaFoldDB" id="X0PMV8"/>
<dbReference type="PANTHER" id="PTHR43701:SF5">
    <property type="entry name" value="MEMBRANE TRANSPORTER PROTEIN-RELATED"/>
    <property type="match status" value="1"/>
</dbReference>
<evidence type="ECO:0000256" key="6">
    <source>
        <dbReference type="RuleBase" id="RU363041"/>
    </source>
</evidence>
<protein>
    <recommendedName>
        <fullName evidence="6">Probable membrane transporter protein</fullName>
    </recommendedName>
</protein>
<name>X0PMV8_9LACO</name>
<feature type="transmembrane region" description="Helical" evidence="6">
    <location>
        <begin position="138"/>
        <end position="169"/>
    </location>
</feature>
<feature type="transmembrane region" description="Helical" evidence="6">
    <location>
        <begin position="35"/>
        <end position="55"/>
    </location>
</feature>
<feature type="transmembrane region" description="Helical" evidence="6">
    <location>
        <begin position="234"/>
        <end position="254"/>
    </location>
</feature>
<evidence type="ECO:0000256" key="4">
    <source>
        <dbReference type="ARBA" id="ARBA00022989"/>
    </source>
</evidence>
<dbReference type="eggNOG" id="COG0730">
    <property type="taxonomic scope" value="Bacteria"/>
</dbReference>
<dbReference type="EMBL" id="AZGA01000088">
    <property type="protein sequence ID" value="KRM30397.1"/>
    <property type="molecule type" value="Genomic_DNA"/>
</dbReference>
<evidence type="ECO:0000313" key="7">
    <source>
        <dbReference type="EMBL" id="KRM30397.1"/>
    </source>
</evidence>
<comment type="subcellular location">
    <subcellularLocation>
        <location evidence="6">Cell membrane</location>
        <topology evidence="6">Multi-pass membrane protein</topology>
    </subcellularLocation>
    <subcellularLocation>
        <location evidence="1">Membrane</location>
        <topology evidence="1">Multi-pass membrane protein</topology>
    </subcellularLocation>
</comment>
<keyword evidence="6" id="KW-1003">Cell membrane</keyword>
<keyword evidence="3 6" id="KW-0812">Transmembrane</keyword>
<dbReference type="InterPro" id="IPR051598">
    <property type="entry name" value="TSUP/Inactive_protease-like"/>
</dbReference>
<accession>X0PMV8</accession>
<feature type="transmembrane region" description="Helical" evidence="6">
    <location>
        <begin position="67"/>
        <end position="87"/>
    </location>
</feature>
<keyword evidence="4 6" id="KW-1133">Transmembrane helix</keyword>